<accession>A0A7J0EZM1</accession>
<keyword evidence="4" id="KW-1185">Reference proteome</keyword>
<reference evidence="3 4" key="1">
    <citation type="submission" date="2019-07" db="EMBL/GenBank/DDBJ databases">
        <title>De Novo Assembly of kiwifruit Actinidia rufa.</title>
        <authorList>
            <person name="Sugita-Konishi S."/>
            <person name="Sato K."/>
            <person name="Mori E."/>
            <person name="Abe Y."/>
            <person name="Kisaki G."/>
            <person name="Hamano K."/>
            <person name="Suezawa K."/>
            <person name="Otani M."/>
            <person name="Fukuda T."/>
            <person name="Manabe T."/>
            <person name="Gomi K."/>
            <person name="Tabuchi M."/>
            <person name="Akimitsu K."/>
            <person name="Kataoka I."/>
        </authorList>
    </citation>
    <scope>NUCLEOTIDE SEQUENCE [LARGE SCALE GENOMIC DNA]</scope>
    <source>
        <strain evidence="4">cv. Fuchu</strain>
    </source>
</reference>
<dbReference type="EMBL" id="BJWL01000008">
    <property type="protein sequence ID" value="GFY91882.1"/>
    <property type="molecule type" value="Genomic_DNA"/>
</dbReference>
<gene>
    <name evidence="3" type="ORF">Acr_08g0002780</name>
</gene>
<keyword evidence="2" id="KW-0472">Membrane</keyword>
<organism evidence="3 4">
    <name type="scientific">Actinidia rufa</name>
    <dbReference type="NCBI Taxonomy" id="165716"/>
    <lineage>
        <taxon>Eukaryota</taxon>
        <taxon>Viridiplantae</taxon>
        <taxon>Streptophyta</taxon>
        <taxon>Embryophyta</taxon>
        <taxon>Tracheophyta</taxon>
        <taxon>Spermatophyta</taxon>
        <taxon>Magnoliopsida</taxon>
        <taxon>eudicotyledons</taxon>
        <taxon>Gunneridae</taxon>
        <taxon>Pentapetalae</taxon>
        <taxon>asterids</taxon>
        <taxon>Ericales</taxon>
        <taxon>Actinidiaceae</taxon>
        <taxon>Actinidia</taxon>
    </lineage>
</organism>
<proteinExistence type="predicted"/>
<evidence type="ECO:0000256" key="1">
    <source>
        <dbReference type="SAM" id="MobiDB-lite"/>
    </source>
</evidence>
<sequence length="200" mass="22180">MLLLYMSLKLIKIDLAITGNVRLDQFPNLRPRQRLPDHLLLRPHLRSRVIPQSERRLEYGDRLRLGGLGVAELELEGCAGEEIRHAGLDDDDGAVAVRRDDSVFDWFVVFGAVVVVFEGGGAGLSFWRMRRRVFPGFERWVFWGLGWGGCEKAVFGCGVEGRVEKRCRSQGTGTGTGTGKAGTADPLPESKAFAPSHFPK</sequence>
<evidence type="ECO:0000313" key="3">
    <source>
        <dbReference type="EMBL" id="GFY91882.1"/>
    </source>
</evidence>
<evidence type="ECO:0000256" key="2">
    <source>
        <dbReference type="SAM" id="Phobius"/>
    </source>
</evidence>
<feature type="transmembrane region" description="Helical" evidence="2">
    <location>
        <begin position="106"/>
        <end position="127"/>
    </location>
</feature>
<keyword evidence="2" id="KW-1133">Transmembrane helix</keyword>
<protein>
    <submittedName>
        <fullName evidence="3">Uncharacterized protein</fullName>
    </submittedName>
</protein>
<keyword evidence="2" id="KW-0812">Transmembrane</keyword>
<evidence type="ECO:0000313" key="4">
    <source>
        <dbReference type="Proteomes" id="UP000585474"/>
    </source>
</evidence>
<dbReference type="AlphaFoldDB" id="A0A7J0EZM1"/>
<name>A0A7J0EZM1_9ERIC</name>
<feature type="region of interest" description="Disordered" evidence="1">
    <location>
        <begin position="167"/>
        <end position="200"/>
    </location>
</feature>
<comment type="caution">
    <text evidence="3">The sequence shown here is derived from an EMBL/GenBank/DDBJ whole genome shotgun (WGS) entry which is preliminary data.</text>
</comment>
<dbReference type="Proteomes" id="UP000585474">
    <property type="component" value="Unassembled WGS sequence"/>
</dbReference>